<gene>
    <name evidence="2" type="ORF">J4Q44_G00058680</name>
</gene>
<dbReference type="EMBL" id="JAGTTL010000004">
    <property type="protein sequence ID" value="KAK6323529.1"/>
    <property type="molecule type" value="Genomic_DNA"/>
</dbReference>
<dbReference type="Pfam" id="PF25273">
    <property type="entry name" value="DUF7869"/>
    <property type="match status" value="1"/>
</dbReference>
<protein>
    <recommendedName>
        <fullName evidence="1">DUF7869 domain-containing protein</fullName>
    </recommendedName>
</protein>
<dbReference type="AlphaFoldDB" id="A0AAN8M6T2"/>
<comment type="caution">
    <text evidence="2">The sequence shown here is derived from an EMBL/GenBank/DDBJ whole genome shotgun (WGS) entry which is preliminary data.</text>
</comment>
<dbReference type="PANTHER" id="PTHR34415:SF1">
    <property type="entry name" value="INTEGRASE CATALYTIC DOMAIN-CONTAINING PROTEIN"/>
    <property type="match status" value="1"/>
</dbReference>
<evidence type="ECO:0000313" key="2">
    <source>
        <dbReference type="EMBL" id="KAK6323529.1"/>
    </source>
</evidence>
<dbReference type="Proteomes" id="UP001356427">
    <property type="component" value="Unassembled WGS sequence"/>
</dbReference>
<proteinExistence type="predicted"/>
<organism evidence="2 3">
    <name type="scientific">Coregonus suidteri</name>
    <dbReference type="NCBI Taxonomy" id="861788"/>
    <lineage>
        <taxon>Eukaryota</taxon>
        <taxon>Metazoa</taxon>
        <taxon>Chordata</taxon>
        <taxon>Craniata</taxon>
        <taxon>Vertebrata</taxon>
        <taxon>Euteleostomi</taxon>
        <taxon>Actinopterygii</taxon>
        <taxon>Neopterygii</taxon>
        <taxon>Teleostei</taxon>
        <taxon>Protacanthopterygii</taxon>
        <taxon>Salmoniformes</taxon>
        <taxon>Salmonidae</taxon>
        <taxon>Coregoninae</taxon>
        <taxon>Coregonus</taxon>
    </lineage>
</organism>
<accession>A0AAN8M6T2</accession>
<evidence type="ECO:0000259" key="1">
    <source>
        <dbReference type="Pfam" id="PF25273"/>
    </source>
</evidence>
<name>A0AAN8M6T2_9TELE</name>
<dbReference type="PANTHER" id="PTHR34415">
    <property type="entry name" value="INTEGRASE CATALYTIC DOMAIN-CONTAINING PROTEIN"/>
    <property type="match status" value="1"/>
</dbReference>
<feature type="domain" description="DUF7869" evidence="1">
    <location>
        <begin position="60"/>
        <end position="137"/>
    </location>
</feature>
<reference evidence="2 3" key="1">
    <citation type="submission" date="2021-04" db="EMBL/GenBank/DDBJ databases">
        <authorList>
            <person name="De Guttry C."/>
            <person name="Zahm M."/>
            <person name="Klopp C."/>
            <person name="Cabau C."/>
            <person name="Louis A."/>
            <person name="Berthelot C."/>
            <person name="Parey E."/>
            <person name="Roest Crollius H."/>
            <person name="Montfort J."/>
            <person name="Robinson-Rechavi M."/>
            <person name="Bucao C."/>
            <person name="Bouchez O."/>
            <person name="Gislard M."/>
            <person name="Lluch J."/>
            <person name="Milhes M."/>
            <person name="Lampietro C."/>
            <person name="Lopez Roques C."/>
            <person name="Donnadieu C."/>
            <person name="Braasch I."/>
            <person name="Desvignes T."/>
            <person name="Postlethwait J."/>
            <person name="Bobe J."/>
            <person name="Wedekind C."/>
            <person name="Guiguen Y."/>
        </authorList>
    </citation>
    <scope>NUCLEOTIDE SEQUENCE [LARGE SCALE GENOMIC DNA]</scope>
    <source>
        <strain evidence="2">Cs_M1</strain>
        <tissue evidence="2">Blood</tissue>
    </source>
</reference>
<keyword evidence="3" id="KW-1185">Reference proteome</keyword>
<sequence length="208" mass="22916">MQPGPIYFLTPHKCGLFCVCCEGIPQVNYLIDEGMSSSKGSSAVINYMHHFFNYGVGETRVDLNCDNCSGQNKNKFVLWYCAWWTMHKLHPSLDLHFLITGHTKFALDWCFGLIKQCFRKTRVNTLSEIAGVVKDSTVTGQHPTAGWTGGWYGAGGKLWLATTPDSVLQAAATDQAVPALQLRCSGAWCCRQGAFGLSRDQVSAAAQR</sequence>
<evidence type="ECO:0000313" key="3">
    <source>
        <dbReference type="Proteomes" id="UP001356427"/>
    </source>
</evidence>
<dbReference type="InterPro" id="IPR057191">
    <property type="entry name" value="DUF7869"/>
</dbReference>